<dbReference type="GO" id="GO:0016758">
    <property type="term" value="F:hexosyltransferase activity"/>
    <property type="evidence" value="ECO:0007669"/>
    <property type="project" value="UniProtKB-ARBA"/>
</dbReference>
<keyword evidence="3" id="KW-1185">Reference proteome</keyword>
<dbReference type="STRING" id="401053.AciPR4_2431"/>
<dbReference type="Gene3D" id="3.90.550.10">
    <property type="entry name" value="Spore Coat Polysaccharide Biosynthesis Protein SpsA, Chain A"/>
    <property type="match status" value="1"/>
</dbReference>
<dbReference type="KEGG" id="tsa:AciPR4_2431"/>
<evidence type="ECO:0000259" key="1">
    <source>
        <dbReference type="Pfam" id="PF00535"/>
    </source>
</evidence>
<name>E8UZD1_TERSS</name>
<dbReference type="InterPro" id="IPR001173">
    <property type="entry name" value="Glyco_trans_2-like"/>
</dbReference>
<dbReference type="InterPro" id="IPR029044">
    <property type="entry name" value="Nucleotide-diphossugar_trans"/>
</dbReference>
<dbReference type="eggNOG" id="COG1216">
    <property type="taxonomic scope" value="Bacteria"/>
</dbReference>
<gene>
    <name evidence="2" type="ordered locus">AciPR4_2431</name>
</gene>
<proteinExistence type="predicted"/>
<dbReference type="SUPFAM" id="SSF53448">
    <property type="entry name" value="Nucleotide-diphospho-sugar transferases"/>
    <property type="match status" value="1"/>
</dbReference>
<dbReference type="Pfam" id="PF00535">
    <property type="entry name" value="Glycos_transf_2"/>
    <property type="match status" value="1"/>
</dbReference>
<protein>
    <submittedName>
        <fullName evidence="2">Glycosyl transferase family 2</fullName>
    </submittedName>
</protein>
<dbReference type="CDD" id="cd00761">
    <property type="entry name" value="Glyco_tranf_GTA_type"/>
    <property type="match status" value="1"/>
</dbReference>
<sequence length="306" mass="34185">MSGNTVSVCIPTRHRSDLLTEAILSCLAQTRLPDAILIADDSEDSVTEETVAKLQETTPVPIQYRRNSPPLGQNENTNSLFDRATTTHLILLHDDDWLLPNAIGDLLNCWMEYPNLTAAYGKQYVASHDGTIDVSRSHGLNTAYHRTSERAGLQPRSWEVGILQQFPNDCYMVKSDVARAVRWRAVSEVGDGGDFDFGLRMGLQNDGFFFLDTYTAKYRETASGSISASDSSDTALSSYRVLRQMNLPEGAEKLRDLKMKNLAPRAMMQAIKLGRKKEAAQIYFSKHHGRRAFTLGGIRRLLLLLS</sequence>
<reference evidence="2 3" key="1">
    <citation type="journal article" date="2012" name="Stand. Genomic Sci.">
        <title>Complete genome sequence of Terriglobus saanensis type strain SP1PR4(T), an Acidobacteria from tundra soil.</title>
        <authorList>
            <person name="Rawat S.R."/>
            <person name="Mannisto M.K."/>
            <person name="Starovoytov V."/>
            <person name="Goodwin L."/>
            <person name="Nolan M."/>
            <person name="Hauser L."/>
            <person name="Land M."/>
            <person name="Davenport K.W."/>
            <person name="Woyke T."/>
            <person name="Haggblom M.M."/>
        </authorList>
    </citation>
    <scope>NUCLEOTIDE SEQUENCE</scope>
    <source>
        <strain evidence="3">ATCC BAA-1853 / DSM 23119 / SP1PR4</strain>
    </source>
</reference>
<dbReference type="PANTHER" id="PTHR22916">
    <property type="entry name" value="GLYCOSYLTRANSFERASE"/>
    <property type="match status" value="1"/>
</dbReference>
<keyword evidence="2" id="KW-0808">Transferase</keyword>
<dbReference type="HOGENOM" id="CLU_051639_0_0_0"/>
<dbReference type="EMBL" id="CP002467">
    <property type="protein sequence ID" value="ADV83211.1"/>
    <property type="molecule type" value="Genomic_DNA"/>
</dbReference>
<dbReference type="PANTHER" id="PTHR22916:SF3">
    <property type="entry name" value="UDP-GLCNAC:BETAGAL BETA-1,3-N-ACETYLGLUCOSAMINYLTRANSFERASE-LIKE PROTEIN 1"/>
    <property type="match status" value="1"/>
</dbReference>
<dbReference type="Proteomes" id="UP000006844">
    <property type="component" value="Chromosome"/>
</dbReference>
<evidence type="ECO:0000313" key="3">
    <source>
        <dbReference type="Proteomes" id="UP000006844"/>
    </source>
</evidence>
<evidence type="ECO:0000313" key="2">
    <source>
        <dbReference type="EMBL" id="ADV83211.1"/>
    </source>
</evidence>
<organism evidence="2 3">
    <name type="scientific">Terriglobus saanensis (strain ATCC BAA-1853 / DSM 23119 / SP1PR4)</name>
    <dbReference type="NCBI Taxonomy" id="401053"/>
    <lineage>
        <taxon>Bacteria</taxon>
        <taxon>Pseudomonadati</taxon>
        <taxon>Acidobacteriota</taxon>
        <taxon>Terriglobia</taxon>
        <taxon>Terriglobales</taxon>
        <taxon>Acidobacteriaceae</taxon>
        <taxon>Terriglobus</taxon>
    </lineage>
</organism>
<dbReference type="AlphaFoldDB" id="E8UZD1"/>
<feature type="domain" description="Glycosyltransferase 2-like" evidence="1">
    <location>
        <begin position="7"/>
        <end position="138"/>
    </location>
</feature>
<accession>E8UZD1</accession>